<dbReference type="PANTHER" id="PTHR12526">
    <property type="entry name" value="GLYCOSYLTRANSFERASE"/>
    <property type="match status" value="1"/>
</dbReference>
<protein>
    <submittedName>
        <fullName evidence="2">Glycosyltransferase family 4 protein</fullName>
    </submittedName>
</protein>
<dbReference type="EMBL" id="JAPDOB010000001">
    <property type="protein sequence ID" value="MCW3797514.1"/>
    <property type="molecule type" value="Genomic_DNA"/>
</dbReference>
<dbReference type="Gene3D" id="3.40.50.2000">
    <property type="entry name" value="Glycogen Phosphorylase B"/>
    <property type="match status" value="2"/>
</dbReference>
<dbReference type="CDD" id="cd03801">
    <property type="entry name" value="GT4_PimA-like"/>
    <property type="match status" value="1"/>
</dbReference>
<keyword evidence="3" id="KW-1185">Reference proteome</keyword>
<evidence type="ECO:0000313" key="3">
    <source>
        <dbReference type="Proteomes" id="UP001526246"/>
    </source>
</evidence>
<gene>
    <name evidence="2" type="ORF">OMW55_06825</name>
</gene>
<sequence length="397" mass="44314">MKILLLIETLTAGGAETFVLRLANALAPQNEVAVAVLHGGQIEPQLAQGLHPQIALHRLHTPAERWWWRADRVLRGVGLDRSPLRWRQRRWLRQLVDDFRPDIVHSHLLKADRLMLEVTRGRIIGRVTTLHGDYEPYLRGQADPQMRGADRWIIRVLEEADAIVGVCRAHLQSAERLLPSIGTRLRLIYNGYERVGAAEHPSFTPPDGMFRFGMVSRGVRLKGWRRAVEAFARVRDGSSRLVLVGDGPAIAELRAEQPSDVEFVGFSARPADWIARFDVCLLPTLFPHESLPTAVIEYLASGKPVIATDVGEIRTMLTAPDGRLAGTLLTFRGEDVDVDELAAAMVDLRADPQRRAAMGQAATGAFERFQMELCVASYEKLYREVARASLSRPAPRG</sequence>
<dbReference type="RefSeq" id="WP_264881785.1">
    <property type="nucleotide sequence ID" value="NZ_JAPDOB010000001.1"/>
</dbReference>
<organism evidence="2 3">
    <name type="scientific">Sphingomonas arvum</name>
    <dbReference type="NCBI Taxonomy" id="2992113"/>
    <lineage>
        <taxon>Bacteria</taxon>
        <taxon>Pseudomonadati</taxon>
        <taxon>Pseudomonadota</taxon>
        <taxon>Alphaproteobacteria</taxon>
        <taxon>Sphingomonadales</taxon>
        <taxon>Sphingomonadaceae</taxon>
        <taxon>Sphingomonas</taxon>
    </lineage>
</organism>
<dbReference type="Pfam" id="PF13692">
    <property type="entry name" value="Glyco_trans_1_4"/>
    <property type="match status" value="1"/>
</dbReference>
<dbReference type="Proteomes" id="UP001526246">
    <property type="component" value="Unassembled WGS sequence"/>
</dbReference>
<evidence type="ECO:0000313" key="2">
    <source>
        <dbReference type="EMBL" id="MCW3797514.1"/>
    </source>
</evidence>
<accession>A0ABT3JEN8</accession>
<reference evidence="2 3" key="1">
    <citation type="submission" date="2022-10" db="EMBL/GenBank/DDBJ databases">
        <title>Sphingomonas sp.</title>
        <authorList>
            <person name="Jin C."/>
        </authorList>
    </citation>
    <scope>NUCLEOTIDE SEQUENCE [LARGE SCALE GENOMIC DNA]</scope>
    <source>
        <strain evidence="2 3">BN140010</strain>
    </source>
</reference>
<feature type="domain" description="Glycosyltransferase subfamily 4-like N-terminal" evidence="1">
    <location>
        <begin position="13"/>
        <end position="192"/>
    </location>
</feature>
<proteinExistence type="predicted"/>
<dbReference type="InterPro" id="IPR028098">
    <property type="entry name" value="Glyco_trans_4-like_N"/>
</dbReference>
<name>A0ABT3JEN8_9SPHN</name>
<dbReference type="SUPFAM" id="SSF53756">
    <property type="entry name" value="UDP-Glycosyltransferase/glycogen phosphorylase"/>
    <property type="match status" value="1"/>
</dbReference>
<comment type="caution">
    <text evidence="2">The sequence shown here is derived from an EMBL/GenBank/DDBJ whole genome shotgun (WGS) entry which is preliminary data.</text>
</comment>
<evidence type="ECO:0000259" key="1">
    <source>
        <dbReference type="Pfam" id="PF13439"/>
    </source>
</evidence>
<dbReference type="Pfam" id="PF13439">
    <property type="entry name" value="Glyco_transf_4"/>
    <property type="match status" value="1"/>
</dbReference>